<evidence type="ECO:0000256" key="3">
    <source>
        <dbReference type="ARBA" id="ARBA00022729"/>
    </source>
</evidence>
<evidence type="ECO:0000256" key="4">
    <source>
        <dbReference type="ARBA" id="ARBA00023136"/>
    </source>
</evidence>
<keyword evidence="3" id="KW-0732">Signal</keyword>
<comment type="subcellular location">
    <subcellularLocation>
        <location evidence="1">Cell outer membrane</location>
    </subcellularLocation>
</comment>
<organism evidence="8 9">
    <name type="scientific">Olivibacter oleidegradans</name>
    <dbReference type="NCBI Taxonomy" id="760123"/>
    <lineage>
        <taxon>Bacteria</taxon>
        <taxon>Pseudomonadati</taxon>
        <taxon>Bacteroidota</taxon>
        <taxon>Sphingobacteriia</taxon>
        <taxon>Sphingobacteriales</taxon>
        <taxon>Sphingobacteriaceae</taxon>
        <taxon>Olivibacter</taxon>
    </lineage>
</organism>
<dbReference type="Gene3D" id="1.25.40.390">
    <property type="match status" value="1"/>
</dbReference>
<evidence type="ECO:0000313" key="8">
    <source>
        <dbReference type="EMBL" id="MFC0321470.1"/>
    </source>
</evidence>
<keyword evidence="4" id="KW-0472">Membrane</keyword>
<gene>
    <name evidence="8" type="ORF">ACFFI0_24340</name>
</gene>
<keyword evidence="5" id="KW-0998">Cell outer membrane</keyword>
<evidence type="ECO:0000313" key="9">
    <source>
        <dbReference type="Proteomes" id="UP001589774"/>
    </source>
</evidence>
<dbReference type="InterPro" id="IPR011990">
    <property type="entry name" value="TPR-like_helical_dom_sf"/>
</dbReference>
<feature type="domain" description="RagB/SusD" evidence="6">
    <location>
        <begin position="339"/>
        <end position="472"/>
    </location>
</feature>
<dbReference type="Pfam" id="PF07980">
    <property type="entry name" value="SusD_RagB"/>
    <property type="match status" value="1"/>
</dbReference>
<dbReference type="EMBL" id="JBHLWO010000007">
    <property type="protein sequence ID" value="MFC0321470.1"/>
    <property type="molecule type" value="Genomic_DNA"/>
</dbReference>
<sequence>MTRLFKVYISLSIIFVLNGCGKSFLDLAPISNANQSNFYQTIEDFELAVNAAYATLYTFYGPTSAVSYFAEQLSDNATLYNVAGIQSDRWAFKDYNLKPSNTEVYRFWQECYKALYNVNIVLDKIGSAELNETYKTEVIAQMRFLRGLYYFNMVQMWGDIPLVSRPISVEESYATLRSPESEVYAFVVEDLTYAAANLPEPAAITLAGKASKYAALTLLGKVYLALNQKDKAAESLLQVYGKFSLMPRYEALWGANVKNTAESIFEIQYQGGSPNLPFSRYWREYAPTENFVLTLYGGGMNQVTDDLYGEFEEGDPRREQTVSLGYTNKEGTFIPIKFQNKWVDKEAPAPAGEELSNNNFMVLRYADVLLMLAEATDDPRYLNEVRARVNLPLYGSDAYPSSQYNSLALAIEHERRVELALEFHRFFDLKRTDRAVAVVSKTKPIKNENQTVLPIPQIVIQQNPAITQNPAYQGL</sequence>
<evidence type="ECO:0000259" key="7">
    <source>
        <dbReference type="Pfam" id="PF14322"/>
    </source>
</evidence>
<keyword evidence="9" id="KW-1185">Reference proteome</keyword>
<proteinExistence type="inferred from homology"/>
<accession>A0ABV6HRE5</accession>
<dbReference type="Proteomes" id="UP001589774">
    <property type="component" value="Unassembled WGS sequence"/>
</dbReference>
<evidence type="ECO:0000259" key="6">
    <source>
        <dbReference type="Pfam" id="PF07980"/>
    </source>
</evidence>
<name>A0ABV6HRE5_9SPHI</name>
<feature type="domain" description="SusD-like N-terminal" evidence="7">
    <location>
        <begin position="24"/>
        <end position="224"/>
    </location>
</feature>
<evidence type="ECO:0000256" key="1">
    <source>
        <dbReference type="ARBA" id="ARBA00004442"/>
    </source>
</evidence>
<comment type="caution">
    <text evidence="8">The sequence shown here is derived from an EMBL/GenBank/DDBJ whole genome shotgun (WGS) entry which is preliminary data.</text>
</comment>
<dbReference type="RefSeq" id="WP_130856847.1">
    <property type="nucleotide sequence ID" value="NZ_JBHLWO010000007.1"/>
</dbReference>
<reference evidence="8 9" key="1">
    <citation type="submission" date="2024-09" db="EMBL/GenBank/DDBJ databases">
        <authorList>
            <person name="Sun Q."/>
            <person name="Mori K."/>
        </authorList>
    </citation>
    <scope>NUCLEOTIDE SEQUENCE [LARGE SCALE GENOMIC DNA]</scope>
    <source>
        <strain evidence="8 9">CCM 7765</strain>
    </source>
</reference>
<evidence type="ECO:0000256" key="5">
    <source>
        <dbReference type="ARBA" id="ARBA00023237"/>
    </source>
</evidence>
<dbReference type="SUPFAM" id="SSF48452">
    <property type="entry name" value="TPR-like"/>
    <property type="match status" value="1"/>
</dbReference>
<protein>
    <submittedName>
        <fullName evidence="8">RagB/SusD family nutrient uptake outer membrane protein</fullName>
    </submittedName>
</protein>
<dbReference type="Pfam" id="PF14322">
    <property type="entry name" value="SusD-like_3"/>
    <property type="match status" value="1"/>
</dbReference>
<comment type="similarity">
    <text evidence="2">Belongs to the SusD family.</text>
</comment>
<dbReference type="CDD" id="cd08977">
    <property type="entry name" value="SusD"/>
    <property type="match status" value="1"/>
</dbReference>
<dbReference type="InterPro" id="IPR012944">
    <property type="entry name" value="SusD_RagB_dom"/>
</dbReference>
<evidence type="ECO:0000256" key="2">
    <source>
        <dbReference type="ARBA" id="ARBA00006275"/>
    </source>
</evidence>
<dbReference type="InterPro" id="IPR033985">
    <property type="entry name" value="SusD-like_N"/>
</dbReference>